<accession>A0A4S2DLS3</accession>
<keyword evidence="1" id="KW-0472">Membrane</keyword>
<comment type="caution">
    <text evidence="3">The sequence shown here is derived from an EMBL/GenBank/DDBJ whole genome shotgun (WGS) entry which is preliminary data.</text>
</comment>
<dbReference type="EMBL" id="SRYR01000001">
    <property type="protein sequence ID" value="TGY43257.1"/>
    <property type="molecule type" value="Genomic_DNA"/>
</dbReference>
<proteinExistence type="predicted"/>
<feature type="transmembrane region" description="Helical" evidence="1">
    <location>
        <begin position="21"/>
        <end position="42"/>
    </location>
</feature>
<reference evidence="3 4" key="1">
    <citation type="submission" date="2019-04" db="EMBL/GenBank/DDBJ databases">
        <title>Microbes associate with the intestines of laboratory mice.</title>
        <authorList>
            <person name="Navarre W."/>
            <person name="Wong E."/>
            <person name="Huang K."/>
            <person name="Tropini C."/>
            <person name="Ng K."/>
            <person name="Yu B."/>
        </authorList>
    </citation>
    <scope>NUCLEOTIDE SEQUENCE [LARGE SCALE GENOMIC DNA]</scope>
    <source>
        <strain evidence="3 4">NM50_B9-20</strain>
    </source>
</reference>
<feature type="transmembrane region" description="Helical" evidence="1">
    <location>
        <begin position="62"/>
        <end position="81"/>
    </location>
</feature>
<evidence type="ECO:0000313" key="3">
    <source>
        <dbReference type="EMBL" id="TGY43257.1"/>
    </source>
</evidence>
<keyword evidence="1" id="KW-0812">Transmembrane</keyword>
<dbReference type="RefSeq" id="WP_136003343.1">
    <property type="nucleotide sequence ID" value="NZ_SRYR01000001.1"/>
</dbReference>
<feature type="domain" description="Inositolphosphotransferase Aur1/Ipt1" evidence="2">
    <location>
        <begin position="62"/>
        <end position="197"/>
    </location>
</feature>
<protein>
    <recommendedName>
        <fullName evidence="2">Inositolphosphotransferase Aur1/Ipt1 domain-containing protein</fullName>
    </recommendedName>
</protein>
<feature type="transmembrane region" description="Helical" evidence="1">
    <location>
        <begin position="93"/>
        <end position="109"/>
    </location>
</feature>
<dbReference type="SUPFAM" id="SSF48317">
    <property type="entry name" value="Acid phosphatase/Vanadium-dependent haloperoxidase"/>
    <property type="match status" value="1"/>
</dbReference>
<dbReference type="AlphaFoldDB" id="A0A4S2DLS3"/>
<organism evidence="3 4">
    <name type="scientific">Clostridium sartagoforme</name>
    <dbReference type="NCBI Taxonomy" id="84031"/>
    <lineage>
        <taxon>Bacteria</taxon>
        <taxon>Bacillati</taxon>
        <taxon>Bacillota</taxon>
        <taxon>Clostridia</taxon>
        <taxon>Eubacteriales</taxon>
        <taxon>Clostridiaceae</taxon>
        <taxon>Clostridium</taxon>
    </lineage>
</organism>
<gene>
    <name evidence="3" type="ORF">E5347_00145</name>
</gene>
<sequence>MSNIVKNFIFKYNLQDVKWMDLTWLLVMPIININYLLAGYLAESGTSLALELDKEIPFISVFVFPYVYWYIFILLGLVFILSKDRERYGRTLLAIYVAMCICYLFYYFYPVEISRPVIANTTIPNRLVNIIYENDRPLNCFPSIHVLNTYIIMRFTKLKDNKSWFWYTNISGILIMLSTLFIKQHFILDGVMAIALGEVVVLIINKIEGKYIKQILELPYKAIDKIKKGRDITIS</sequence>
<keyword evidence="4" id="KW-1185">Reference proteome</keyword>
<dbReference type="InterPro" id="IPR036938">
    <property type="entry name" value="PAP2/HPO_sf"/>
</dbReference>
<evidence type="ECO:0000259" key="2">
    <source>
        <dbReference type="Pfam" id="PF14378"/>
    </source>
</evidence>
<dbReference type="OrthoDB" id="9790723at2"/>
<evidence type="ECO:0000313" key="4">
    <source>
        <dbReference type="Proteomes" id="UP000306888"/>
    </source>
</evidence>
<keyword evidence="1" id="KW-1133">Transmembrane helix</keyword>
<feature type="transmembrane region" description="Helical" evidence="1">
    <location>
        <begin position="164"/>
        <end position="182"/>
    </location>
</feature>
<dbReference type="Proteomes" id="UP000306888">
    <property type="component" value="Unassembled WGS sequence"/>
</dbReference>
<evidence type="ECO:0000256" key="1">
    <source>
        <dbReference type="SAM" id="Phobius"/>
    </source>
</evidence>
<dbReference type="InterPro" id="IPR026841">
    <property type="entry name" value="Aur1/Ipt1"/>
</dbReference>
<dbReference type="Pfam" id="PF14378">
    <property type="entry name" value="PAP2_3"/>
    <property type="match status" value="1"/>
</dbReference>
<name>A0A4S2DLS3_9CLOT</name>
<dbReference type="GO" id="GO:0016020">
    <property type="term" value="C:membrane"/>
    <property type="evidence" value="ECO:0007669"/>
    <property type="project" value="UniProtKB-SubCell"/>
</dbReference>